<reference evidence="2 3" key="1">
    <citation type="submission" date="2019-01" db="EMBL/GenBank/DDBJ databases">
        <authorList>
            <person name="Sayadi A."/>
        </authorList>
    </citation>
    <scope>NUCLEOTIDE SEQUENCE [LARGE SCALE GENOMIC DNA]</scope>
</reference>
<proteinExistence type="predicted"/>
<dbReference type="OrthoDB" id="6781885at2759"/>
<evidence type="ECO:0000313" key="3">
    <source>
        <dbReference type="Proteomes" id="UP000410492"/>
    </source>
</evidence>
<name>A0A653CPL9_CALMS</name>
<dbReference type="GO" id="GO:0061343">
    <property type="term" value="P:cell adhesion involved in heart morphogenesis"/>
    <property type="evidence" value="ECO:0007669"/>
    <property type="project" value="TreeGrafter"/>
</dbReference>
<dbReference type="Gene3D" id="3.60.10.10">
    <property type="entry name" value="Endonuclease/exonuclease/phosphatase"/>
    <property type="match status" value="1"/>
</dbReference>
<organism evidence="2 3">
    <name type="scientific">Callosobruchus maculatus</name>
    <name type="common">Southern cowpea weevil</name>
    <name type="synonym">Pulse bruchid</name>
    <dbReference type="NCBI Taxonomy" id="64391"/>
    <lineage>
        <taxon>Eukaryota</taxon>
        <taxon>Metazoa</taxon>
        <taxon>Ecdysozoa</taxon>
        <taxon>Arthropoda</taxon>
        <taxon>Hexapoda</taxon>
        <taxon>Insecta</taxon>
        <taxon>Pterygota</taxon>
        <taxon>Neoptera</taxon>
        <taxon>Endopterygota</taxon>
        <taxon>Coleoptera</taxon>
        <taxon>Polyphaga</taxon>
        <taxon>Cucujiformia</taxon>
        <taxon>Chrysomeloidea</taxon>
        <taxon>Chrysomelidae</taxon>
        <taxon>Bruchinae</taxon>
        <taxon>Bruchini</taxon>
        <taxon>Callosobruchus</taxon>
    </lineage>
</organism>
<dbReference type="PANTHER" id="PTHR33395">
    <property type="entry name" value="TRANSCRIPTASE, PUTATIVE-RELATED-RELATED"/>
    <property type="match status" value="1"/>
</dbReference>
<dbReference type="AlphaFoldDB" id="A0A653CPL9"/>
<dbReference type="InterPro" id="IPR005135">
    <property type="entry name" value="Endo/exonuclease/phosphatase"/>
</dbReference>
<dbReference type="EMBL" id="CAACVG010008391">
    <property type="protein sequence ID" value="VEN49609.1"/>
    <property type="molecule type" value="Genomic_DNA"/>
</dbReference>
<dbReference type="PANTHER" id="PTHR33395:SF22">
    <property type="entry name" value="REVERSE TRANSCRIPTASE DOMAIN-CONTAINING PROTEIN"/>
    <property type="match status" value="1"/>
</dbReference>
<keyword evidence="3" id="KW-1185">Reference proteome</keyword>
<dbReference type="SUPFAM" id="SSF56219">
    <property type="entry name" value="DNase I-like"/>
    <property type="match status" value="1"/>
</dbReference>
<evidence type="ECO:0000259" key="1">
    <source>
        <dbReference type="Pfam" id="PF03372"/>
    </source>
</evidence>
<dbReference type="GO" id="GO:0007508">
    <property type="term" value="P:larval heart development"/>
    <property type="evidence" value="ECO:0007669"/>
    <property type="project" value="TreeGrafter"/>
</dbReference>
<accession>A0A653CPL9</accession>
<dbReference type="Proteomes" id="UP000410492">
    <property type="component" value="Unassembled WGS sequence"/>
</dbReference>
<protein>
    <recommendedName>
        <fullName evidence="1">Endonuclease/exonuclease/phosphatase domain-containing protein</fullName>
    </recommendedName>
</protein>
<feature type="domain" description="Endonuclease/exonuclease/phosphatase" evidence="1">
    <location>
        <begin position="12"/>
        <end position="214"/>
    </location>
</feature>
<evidence type="ECO:0000313" key="2">
    <source>
        <dbReference type="EMBL" id="VEN49609.1"/>
    </source>
</evidence>
<sequence>MSVANIRIAHVNIRSLCPKVNEIKSLIEHEKINVLGVTETWLSNFIDDDAVSVPGYDFFRVDRGSRGGGVGAYVQSSLKASKLVLDQSVSQITSELECIWLSVIISGMKIVFGILYRPPNYNNLQASITMIERAMDDIRSKCDEVFLLGDFNINLLKQSNVRERLNDLFETYSFSQIVTKPTRKNSLLDIIVTSNTDLVHSEVIHIDMHNISDHQLTMCELSLQHQRQPYEIKTFRDFRSFNLDAFQADLQTFDWRYLYAVGNVDDKVNILNSNLLQLFDIHAPLITRKISKPKAEWYTECIRKMVKERNARLTKYKRTKRESDWVAYTEMRNLVTDSIRREKREYLKNRME</sequence>
<dbReference type="InterPro" id="IPR036691">
    <property type="entry name" value="Endo/exonu/phosph_ase_sf"/>
</dbReference>
<dbReference type="GO" id="GO:0003824">
    <property type="term" value="F:catalytic activity"/>
    <property type="evidence" value="ECO:0007669"/>
    <property type="project" value="InterPro"/>
</dbReference>
<gene>
    <name evidence="2" type="ORF">CALMAC_LOCUS10670</name>
</gene>
<dbReference type="GO" id="GO:0031012">
    <property type="term" value="C:extracellular matrix"/>
    <property type="evidence" value="ECO:0007669"/>
    <property type="project" value="TreeGrafter"/>
</dbReference>
<dbReference type="Pfam" id="PF03372">
    <property type="entry name" value="Exo_endo_phos"/>
    <property type="match status" value="1"/>
</dbReference>